<dbReference type="PROSITE" id="PS00108">
    <property type="entry name" value="PROTEIN_KINASE_ST"/>
    <property type="match status" value="1"/>
</dbReference>
<keyword evidence="5 9" id="KW-0418">Kinase</keyword>
<evidence type="ECO:0000256" key="4">
    <source>
        <dbReference type="ARBA" id="ARBA00022741"/>
    </source>
</evidence>
<dbReference type="SMART" id="SM00220">
    <property type="entry name" value="S_TKc"/>
    <property type="match status" value="1"/>
</dbReference>
<evidence type="ECO:0000259" key="8">
    <source>
        <dbReference type="PROSITE" id="PS50011"/>
    </source>
</evidence>
<feature type="binding site" evidence="7">
    <location>
        <position position="142"/>
    </location>
    <ligand>
        <name>ATP</name>
        <dbReference type="ChEBI" id="CHEBI:30616"/>
    </ligand>
</feature>
<dbReference type="Gene3D" id="3.30.200.20">
    <property type="entry name" value="Phosphorylase Kinase, domain 1"/>
    <property type="match status" value="1"/>
</dbReference>
<feature type="domain" description="Protein kinase" evidence="8">
    <location>
        <begin position="113"/>
        <end position="373"/>
    </location>
</feature>
<dbReference type="Gene3D" id="3.90.1580.10">
    <property type="entry name" value="paralog of FGE (formylglycine-generating enzyme)"/>
    <property type="match status" value="1"/>
</dbReference>
<name>A0A517WTY5_9PLAN</name>
<dbReference type="PANTHER" id="PTHR43289">
    <property type="entry name" value="MITOGEN-ACTIVATED PROTEIN KINASE KINASE KINASE 20-RELATED"/>
    <property type="match status" value="1"/>
</dbReference>
<proteinExistence type="predicted"/>
<evidence type="ECO:0000256" key="2">
    <source>
        <dbReference type="ARBA" id="ARBA00022527"/>
    </source>
</evidence>
<accession>A0A517WTY5</accession>
<dbReference type="CDD" id="cd14014">
    <property type="entry name" value="STKc_PknB_like"/>
    <property type="match status" value="1"/>
</dbReference>
<evidence type="ECO:0000256" key="3">
    <source>
        <dbReference type="ARBA" id="ARBA00022679"/>
    </source>
</evidence>
<reference evidence="9 10" key="1">
    <citation type="submission" date="2019-03" db="EMBL/GenBank/DDBJ databases">
        <title>Deep-cultivation of Planctomycetes and their phenomic and genomic characterization uncovers novel biology.</title>
        <authorList>
            <person name="Wiegand S."/>
            <person name="Jogler M."/>
            <person name="Boedeker C."/>
            <person name="Pinto D."/>
            <person name="Vollmers J."/>
            <person name="Rivas-Marin E."/>
            <person name="Kohn T."/>
            <person name="Peeters S.H."/>
            <person name="Heuer A."/>
            <person name="Rast P."/>
            <person name="Oberbeckmann S."/>
            <person name="Bunk B."/>
            <person name="Jeske O."/>
            <person name="Meyerdierks A."/>
            <person name="Storesund J.E."/>
            <person name="Kallscheuer N."/>
            <person name="Luecker S."/>
            <person name="Lage O.M."/>
            <person name="Pohl T."/>
            <person name="Merkel B.J."/>
            <person name="Hornburger P."/>
            <person name="Mueller R.-W."/>
            <person name="Bruemmer F."/>
            <person name="Labrenz M."/>
            <person name="Spormann A.M."/>
            <person name="Op den Camp H."/>
            <person name="Overmann J."/>
            <person name="Amann R."/>
            <person name="Jetten M.S.M."/>
            <person name="Mascher T."/>
            <person name="Medema M.H."/>
            <person name="Devos D.P."/>
            <person name="Kaster A.-K."/>
            <person name="Ovreas L."/>
            <person name="Rohde M."/>
            <person name="Galperin M.Y."/>
            <person name="Jogler C."/>
        </authorList>
    </citation>
    <scope>NUCLEOTIDE SEQUENCE [LARGE SCALE GENOMIC DNA]</scope>
    <source>
        <strain evidence="9 10">V202</strain>
    </source>
</reference>
<dbReference type="Pfam" id="PF03781">
    <property type="entry name" value="FGE-sulfatase"/>
    <property type="match status" value="1"/>
</dbReference>
<evidence type="ECO:0000313" key="9">
    <source>
        <dbReference type="EMBL" id="QDU08706.1"/>
    </source>
</evidence>
<dbReference type="SUPFAM" id="SSF56436">
    <property type="entry name" value="C-type lectin-like"/>
    <property type="match status" value="1"/>
</dbReference>
<dbReference type="InterPro" id="IPR005532">
    <property type="entry name" value="SUMF_dom"/>
</dbReference>
<dbReference type="Pfam" id="PF00069">
    <property type="entry name" value="Pkinase"/>
    <property type="match status" value="1"/>
</dbReference>
<dbReference type="PROSITE" id="PS50011">
    <property type="entry name" value="PROTEIN_KINASE_DOM"/>
    <property type="match status" value="1"/>
</dbReference>
<protein>
    <recommendedName>
        <fullName evidence="1">non-specific serine/threonine protein kinase</fullName>
        <ecNumber evidence="1">2.7.11.1</ecNumber>
    </recommendedName>
</protein>
<evidence type="ECO:0000256" key="1">
    <source>
        <dbReference type="ARBA" id="ARBA00012513"/>
    </source>
</evidence>
<dbReference type="InterPro" id="IPR000719">
    <property type="entry name" value="Prot_kinase_dom"/>
</dbReference>
<keyword evidence="3 9" id="KW-0808">Transferase</keyword>
<evidence type="ECO:0000256" key="5">
    <source>
        <dbReference type="ARBA" id="ARBA00022777"/>
    </source>
</evidence>
<dbReference type="RefSeq" id="WP_197993319.1">
    <property type="nucleotide sequence ID" value="NZ_CP037422.1"/>
</dbReference>
<dbReference type="SUPFAM" id="SSF56112">
    <property type="entry name" value="Protein kinase-like (PK-like)"/>
    <property type="match status" value="1"/>
</dbReference>
<dbReference type="PANTHER" id="PTHR43289:SF6">
    <property type="entry name" value="SERINE_THREONINE-PROTEIN KINASE NEKL-3"/>
    <property type="match status" value="1"/>
</dbReference>
<evidence type="ECO:0000256" key="7">
    <source>
        <dbReference type="PROSITE-ProRule" id="PRU10141"/>
    </source>
</evidence>
<keyword evidence="6 7" id="KW-0067">ATP-binding</keyword>
<dbReference type="InterPro" id="IPR016187">
    <property type="entry name" value="CTDL_fold"/>
</dbReference>
<evidence type="ECO:0000256" key="6">
    <source>
        <dbReference type="ARBA" id="ARBA00022840"/>
    </source>
</evidence>
<dbReference type="InterPro" id="IPR042095">
    <property type="entry name" value="SUMF_sf"/>
</dbReference>
<dbReference type="Proteomes" id="UP000318384">
    <property type="component" value="Chromosome"/>
</dbReference>
<sequence>MNSPDSGWPPDEDSFTANQIDLICDEFESAWKSEGHPKIADYLSRMEEQSRSALLVELVRLDCAYRLNQGETPSAEEYVSLFPDYSDVLLTHVNDFSSIGKDFAEVPSKIGDIELLERVGFGAFGTVWKAWDLELKRQVAVKLPSNRLEGKQQIELFLHEAQAAAKLHHPNIVPVYSSGQIEGRGYIVFKFIKGETLRVLLNKQTPTFEQAAQICLALAEGLEHAHQQGVVHRDLKPSNILIDEAGQPHITDFGLAKRIDITASLAHSGTVLGTLAYMSPEQARGKSSEIEGHSDIYSLGAILYRILTRQIPFEGEPHEVLQQILNKEPVAPRKIEASIPHDLETICLKAISKQKRDRYQTASEMAADLKRFLDNEPIQSRRVSVLGRLWRKIKQRPLVAALASCILFLLTPSVLQLISPEPVLAKLPLVTINTKPEGAKVAFIPLSKKTGQPLPEQIIHAKMTSPVMLPLEPGDYLVVAYLDQNRFQEVYRHVPESSKKWLPGLRKYNHLYYERDRIDPNRIRLIEIEIPNKTVDSGMAWAGMAFLKGNDRFPVGNLTDKHFHYRKIPDFWIDTAELTEKDYLYLSDTKPLHPIRKSNDPQMPAVLTFDMAVHLAEKAGKRLLSEYEFEYAATYRRAKEFPWDINLTDQEQASLKMFHPVGQPSVDQLSTTPPVFGLCSNVAEWTISQVPGSPKSFPYPYQTFQSINNVVKVFELPHGIVRGGSYEVIKGEFGITKELRDPRKRTFISRIKSYSGLGVRFARSHKPRLKPKDFIQIVE</sequence>
<dbReference type="InterPro" id="IPR008271">
    <property type="entry name" value="Ser/Thr_kinase_AS"/>
</dbReference>
<dbReference type="EMBL" id="CP037422">
    <property type="protein sequence ID" value="QDU08706.1"/>
    <property type="molecule type" value="Genomic_DNA"/>
</dbReference>
<organism evidence="9 10">
    <name type="scientific">Gimesia aquarii</name>
    <dbReference type="NCBI Taxonomy" id="2527964"/>
    <lineage>
        <taxon>Bacteria</taxon>
        <taxon>Pseudomonadati</taxon>
        <taxon>Planctomycetota</taxon>
        <taxon>Planctomycetia</taxon>
        <taxon>Planctomycetales</taxon>
        <taxon>Planctomycetaceae</taxon>
        <taxon>Gimesia</taxon>
    </lineage>
</organism>
<dbReference type="GO" id="GO:0004674">
    <property type="term" value="F:protein serine/threonine kinase activity"/>
    <property type="evidence" value="ECO:0007669"/>
    <property type="project" value="UniProtKB-KW"/>
</dbReference>
<dbReference type="GO" id="GO:0005524">
    <property type="term" value="F:ATP binding"/>
    <property type="evidence" value="ECO:0007669"/>
    <property type="project" value="UniProtKB-UniRule"/>
</dbReference>
<keyword evidence="4 7" id="KW-0547">Nucleotide-binding</keyword>
<dbReference type="InterPro" id="IPR017441">
    <property type="entry name" value="Protein_kinase_ATP_BS"/>
</dbReference>
<gene>
    <name evidence="9" type="primary">pknB_4</name>
    <name evidence="9" type="ORF">V202x_20760</name>
</gene>
<dbReference type="FunFam" id="1.10.510.10:FF:000021">
    <property type="entry name" value="Serine/threonine protein kinase"/>
    <property type="match status" value="1"/>
</dbReference>
<dbReference type="InterPro" id="IPR011009">
    <property type="entry name" value="Kinase-like_dom_sf"/>
</dbReference>
<keyword evidence="10" id="KW-1185">Reference proteome</keyword>
<dbReference type="Gene3D" id="1.10.510.10">
    <property type="entry name" value="Transferase(Phosphotransferase) domain 1"/>
    <property type="match status" value="1"/>
</dbReference>
<dbReference type="PROSITE" id="PS00107">
    <property type="entry name" value="PROTEIN_KINASE_ATP"/>
    <property type="match status" value="1"/>
</dbReference>
<evidence type="ECO:0000313" key="10">
    <source>
        <dbReference type="Proteomes" id="UP000318384"/>
    </source>
</evidence>
<dbReference type="EC" id="2.7.11.1" evidence="1"/>
<keyword evidence="2" id="KW-0723">Serine/threonine-protein kinase</keyword>
<dbReference type="AlphaFoldDB" id="A0A517WTY5"/>